<dbReference type="SUPFAM" id="SSF88946">
    <property type="entry name" value="Sigma2 domain of RNA polymerase sigma factors"/>
    <property type="match status" value="1"/>
</dbReference>
<feature type="domain" description="RNA polymerase sigma-70 region 2" evidence="5">
    <location>
        <begin position="31"/>
        <end position="103"/>
    </location>
</feature>
<evidence type="ECO:0000313" key="7">
    <source>
        <dbReference type="EMBL" id="RYU10428.1"/>
    </source>
</evidence>
<dbReference type="Gene3D" id="1.20.140.160">
    <property type="match status" value="1"/>
</dbReference>
<dbReference type="SUPFAM" id="SSF88659">
    <property type="entry name" value="Sigma3 and sigma4 domains of RNA polymerase sigma factors"/>
    <property type="match status" value="2"/>
</dbReference>
<dbReference type="InterPro" id="IPR007627">
    <property type="entry name" value="RNA_pol_sigma70_r2"/>
</dbReference>
<dbReference type="InterPro" id="IPR012845">
    <property type="entry name" value="RNA_pol_sigma_FliA_WhiG"/>
</dbReference>
<dbReference type="EMBL" id="SDPU01000030">
    <property type="protein sequence ID" value="RYU10428.1"/>
    <property type="molecule type" value="Genomic_DNA"/>
</dbReference>
<proteinExistence type="predicted"/>
<keyword evidence="4" id="KW-0804">Transcription</keyword>
<dbReference type="Proteomes" id="UP000291189">
    <property type="component" value="Unassembled WGS sequence"/>
</dbReference>
<keyword evidence="8" id="KW-1185">Reference proteome</keyword>
<dbReference type="PIRSF" id="PIRSF000770">
    <property type="entry name" value="RNA_pol_sigma-SigE/K"/>
    <property type="match status" value="1"/>
</dbReference>
<dbReference type="RefSeq" id="WP_129988512.1">
    <property type="nucleotide sequence ID" value="NZ_SDPU01000030.1"/>
</dbReference>
<dbReference type="Pfam" id="PF04545">
    <property type="entry name" value="Sigma70_r4"/>
    <property type="match status" value="1"/>
</dbReference>
<evidence type="ECO:0000259" key="5">
    <source>
        <dbReference type="Pfam" id="PF04542"/>
    </source>
</evidence>
<gene>
    <name evidence="7" type="ORF">ETU37_16800</name>
</gene>
<keyword evidence="3" id="KW-0238">DNA-binding</keyword>
<dbReference type="Gene3D" id="1.10.1740.10">
    <property type="match status" value="1"/>
</dbReference>
<dbReference type="PANTHER" id="PTHR30385:SF7">
    <property type="entry name" value="RNA POLYMERASE SIGMA FACTOR FLIA"/>
    <property type="match status" value="1"/>
</dbReference>
<dbReference type="InterPro" id="IPR014284">
    <property type="entry name" value="RNA_pol_sigma-70_dom"/>
</dbReference>
<dbReference type="GO" id="GO:0003677">
    <property type="term" value="F:DNA binding"/>
    <property type="evidence" value="ECO:0007669"/>
    <property type="project" value="UniProtKB-KW"/>
</dbReference>
<dbReference type="Pfam" id="PF04542">
    <property type="entry name" value="Sigma70_r2"/>
    <property type="match status" value="1"/>
</dbReference>
<name>A0A4Q5IYS7_9ACTN</name>
<dbReference type="PANTHER" id="PTHR30385">
    <property type="entry name" value="SIGMA FACTOR F FLAGELLAR"/>
    <property type="match status" value="1"/>
</dbReference>
<dbReference type="AlphaFoldDB" id="A0A4Q5IYS7"/>
<dbReference type="GO" id="GO:0003899">
    <property type="term" value="F:DNA-directed RNA polymerase activity"/>
    <property type="evidence" value="ECO:0007669"/>
    <property type="project" value="InterPro"/>
</dbReference>
<dbReference type="NCBIfam" id="TIGR02479">
    <property type="entry name" value="FliA_WhiG"/>
    <property type="match status" value="1"/>
</dbReference>
<keyword evidence="2" id="KW-0731">Sigma factor</keyword>
<evidence type="ECO:0000256" key="2">
    <source>
        <dbReference type="ARBA" id="ARBA00023082"/>
    </source>
</evidence>
<dbReference type="GO" id="GO:0016987">
    <property type="term" value="F:sigma factor activity"/>
    <property type="evidence" value="ECO:0007669"/>
    <property type="project" value="UniProtKB-KW"/>
</dbReference>
<dbReference type="CDD" id="cd06171">
    <property type="entry name" value="Sigma70_r4"/>
    <property type="match status" value="1"/>
</dbReference>
<dbReference type="InterPro" id="IPR000943">
    <property type="entry name" value="RNA_pol_sigma70"/>
</dbReference>
<evidence type="ECO:0000259" key="6">
    <source>
        <dbReference type="Pfam" id="PF04545"/>
    </source>
</evidence>
<comment type="caution">
    <text evidence="7">The sequence shown here is derived from an EMBL/GenBank/DDBJ whole genome shotgun (WGS) entry which is preliminary data.</text>
</comment>
<keyword evidence="1" id="KW-0805">Transcription regulation</keyword>
<sequence>MNSPAAAAPAAVLDRDSQVTGSVQEVDTDALVRQTLPLVGHIVRDMATRVPGHVAREDLMSAGMMALAQAAAAYDPARGVKFSSYAATRIRGAIVDELRSLDWASRSVRRRARQVDEARNTLAVTLGRVATDAEVAAALGMGTSELAAHQDDLSRASVMSLDGFEDGTAEDLLPSAGPTPLDVLEDRERLAYLHDAVDQLPERLQVVVRGYFFAERPMAEIAAELGVTDSRISQLRAEAVQLLRGALTANLDTELHQEPAKAGCAARRKEAYYASVAGHRSFASRLTQTASEVVATA</sequence>
<evidence type="ECO:0000313" key="8">
    <source>
        <dbReference type="Proteomes" id="UP000291189"/>
    </source>
</evidence>
<dbReference type="InterPro" id="IPR013325">
    <property type="entry name" value="RNA_pol_sigma_r2"/>
</dbReference>
<protein>
    <submittedName>
        <fullName evidence="7">FliA/WhiG family RNA polymerase sigma factor</fullName>
    </submittedName>
</protein>
<evidence type="ECO:0000256" key="1">
    <source>
        <dbReference type="ARBA" id="ARBA00023015"/>
    </source>
</evidence>
<reference evidence="7 8" key="1">
    <citation type="submission" date="2019-01" db="EMBL/GenBank/DDBJ databases">
        <title>Nocardioides guangzhouensis sp. nov., an actinobacterium isolated from soil.</title>
        <authorList>
            <person name="Fu Y."/>
            <person name="Cai Y."/>
            <person name="Lin Z."/>
            <person name="Chen P."/>
        </authorList>
    </citation>
    <scope>NUCLEOTIDE SEQUENCE [LARGE SCALE GENOMIC DNA]</scope>
    <source>
        <strain evidence="7 8">NBRC 105384</strain>
    </source>
</reference>
<evidence type="ECO:0000256" key="4">
    <source>
        <dbReference type="ARBA" id="ARBA00023163"/>
    </source>
</evidence>
<dbReference type="InterPro" id="IPR007630">
    <property type="entry name" value="RNA_pol_sigma70_r4"/>
</dbReference>
<dbReference type="NCBIfam" id="TIGR02937">
    <property type="entry name" value="sigma70-ECF"/>
    <property type="match status" value="1"/>
</dbReference>
<evidence type="ECO:0000256" key="3">
    <source>
        <dbReference type="ARBA" id="ARBA00023125"/>
    </source>
</evidence>
<dbReference type="InterPro" id="IPR013324">
    <property type="entry name" value="RNA_pol_sigma_r3/r4-like"/>
</dbReference>
<accession>A0A4Q5IYS7</accession>
<dbReference type="GO" id="GO:0006352">
    <property type="term" value="P:DNA-templated transcription initiation"/>
    <property type="evidence" value="ECO:0007669"/>
    <property type="project" value="InterPro"/>
</dbReference>
<dbReference type="OrthoDB" id="9799825at2"/>
<organism evidence="7 8">
    <name type="scientific">Nocardioides iriomotensis</name>
    <dbReference type="NCBI Taxonomy" id="715784"/>
    <lineage>
        <taxon>Bacteria</taxon>
        <taxon>Bacillati</taxon>
        <taxon>Actinomycetota</taxon>
        <taxon>Actinomycetes</taxon>
        <taxon>Propionibacteriales</taxon>
        <taxon>Nocardioidaceae</taxon>
        <taxon>Nocardioides</taxon>
    </lineage>
</organism>
<feature type="domain" description="RNA polymerase sigma-70 region 4" evidence="6">
    <location>
        <begin position="196"/>
        <end position="244"/>
    </location>
</feature>